<keyword evidence="3" id="KW-1185">Reference proteome</keyword>
<feature type="region of interest" description="Disordered" evidence="1">
    <location>
        <begin position="1"/>
        <end position="89"/>
    </location>
</feature>
<sequence length="89" mass="9592">MEEGRTRHIDQDLPRSYTGTNSRRRIAADNPVRRPVRSASSRTGGGRLGGRATPLRTGRLSTGRGQPDSYAEKSGRPSTVTTENPTIGA</sequence>
<dbReference type="STRING" id="106370.Francci3_2724"/>
<reference evidence="2 3" key="1">
    <citation type="journal article" date="2007" name="Genome Res.">
        <title>Genome characteristics of facultatively symbiotic Frankia sp. strains reflect host range and host plant biogeography.</title>
        <authorList>
            <person name="Normand P."/>
            <person name="Lapierre P."/>
            <person name="Tisa L.S."/>
            <person name="Gogarten J.P."/>
            <person name="Alloisio N."/>
            <person name="Bagnarol E."/>
            <person name="Bassi C.A."/>
            <person name="Berry A.M."/>
            <person name="Bickhart D.M."/>
            <person name="Choisne N."/>
            <person name="Couloux A."/>
            <person name="Cournoyer B."/>
            <person name="Cruveiller S."/>
            <person name="Daubin V."/>
            <person name="Demange N."/>
            <person name="Francino M.P."/>
            <person name="Goltsman E."/>
            <person name="Huang Y."/>
            <person name="Kopp O.R."/>
            <person name="Labarre L."/>
            <person name="Lapidus A."/>
            <person name="Lavire C."/>
            <person name="Marechal J."/>
            <person name="Martinez M."/>
            <person name="Mastronunzio J.E."/>
            <person name="Mullin B.C."/>
            <person name="Niemann J."/>
            <person name="Pujic P."/>
            <person name="Rawnsley T."/>
            <person name="Rouy Z."/>
            <person name="Schenowitz C."/>
            <person name="Sellstedt A."/>
            <person name="Tavares F."/>
            <person name="Tomkins J.P."/>
            <person name="Vallenet D."/>
            <person name="Valverde C."/>
            <person name="Wall L.G."/>
            <person name="Wang Y."/>
            <person name="Medigue C."/>
            <person name="Benson D.R."/>
        </authorList>
    </citation>
    <scope>NUCLEOTIDE SEQUENCE [LARGE SCALE GENOMIC DNA]</scope>
    <source>
        <strain evidence="3">DSM 45818 / CECT 9043 / CcI3</strain>
    </source>
</reference>
<evidence type="ECO:0000313" key="3">
    <source>
        <dbReference type="Proteomes" id="UP000001937"/>
    </source>
</evidence>
<dbReference type="KEGG" id="fra:Francci3_2724"/>
<name>Q2J9F8_FRACC</name>
<feature type="compositionally biased region" description="Polar residues" evidence="1">
    <location>
        <begin position="76"/>
        <end position="89"/>
    </location>
</feature>
<dbReference type="AlphaFoldDB" id="Q2J9F8"/>
<dbReference type="Proteomes" id="UP000001937">
    <property type="component" value="Chromosome"/>
</dbReference>
<organism evidence="2 3">
    <name type="scientific">Frankia casuarinae (strain DSM 45818 / CECT 9043 / HFP020203 / CcI3)</name>
    <dbReference type="NCBI Taxonomy" id="106370"/>
    <lineage>
        <taxon>Bacteria</taxon>
        <taxon>Bacillati</taxon>
        <taxon>Actinomycetota</taxon>
        <taxon>Actinomycetes</taxon>
        <taxon>Frankiales</taxon>
        <taxon>Frankiaceae</taxon>
        <taxon>Frankia</taxon>
    </lineage>
</organism>
<accession>Q2J9F8</accession>
<feature type="compositionally biased region" description="Basic and acidic residues" evidence="1">
    <location>
        <begin position="1"/>
        <end position="13"/>
    </location>
</feature>
<protein>
    <submittedName>
        <fullName evidence="2">Uncharacterized protein</fullName>
    </submittedName>
</protein>
<dbReference type="EMBL" id="CP000249">
    <property type="protein sequence ID" value="ABD12084.1"/>
    <property type="molecule type" value="Genomic_DNA"/>
</dbReference>
<accession>A0A1X1PY82</accession>
<dbReference type="HOGENOM" id="CLU_2450306_0_0_11"/>
<evidence type="ECO:0000256" key="1">
    <source>
        <dbReference type="SAM" id="MobiDB-lite"/>
    </source>
</evidence>
<evidence type="ECO:0000313" key="2">
    <source>
        <dbReference type="EMBL" id="ABD12084.1"/>
    </source>
</evidence>
<proteinExistence type="predicted"/>
<gene>
    <name evidence="2" type="ordered locus">Francci3_2724</name>
</gene>
<feature type="compositionally biased region" description="Low complexity" evidence="1">
    <location>
        <begin position="50"/>
        <end position="60"/>
    </location>
</feature>